<feature type="compositionally biased region" description="Low complexity" evidence="1">
    <location>
        <begin position="29"/>
        <end position="39"/>
    </location>
</feature>
<proteinExistence type="predicted"/>
<feature type="compositionally biased region" description="Polar residues" evidence="1">
    <location>
        <begin position="52"/>
        <end position="61"/>
    </location>
</feature>
<comment type="caution">
    <text evidence="3">The sequence shown here is derived from an EMBL/GenBank/DDBJ whole genome shotgun (WGS) entry which is preliminary data.</text>
</comment>
<feature type="compositionally biased region" description="Acidic residues" evidence="1">
    <location>
        <begin position="40"/>
        <end position="51"/>
    </location>
</feature>
<evidence type="ECO:0000313" key="4">
    <source>
        <dbReference type="Proteomes" id="UP000001949"/>
    </source>
</evidence>
<reference evidence="3 4" key="1">
    <citation type="journal article" date="2005" name="Science">
        <title>Genome sequence of Theileria parva, a bovine pathogen that transforms lymphocytes.</title>
        <authorList>
            <person name="Gardner M.J."/>
            <person name="Bishop R."/>
            <person name="Shah T."/>
            <person name="de Villiers E.P."/>
            <person name="Carlton J.M."/>
            <person name="Hall N."/>
            <person name="Ren Q."/>
            <person name="Paulsen I.T."/>
            <person name="Pain A."/>
            <person name="Berriman M."/>
            <person name="Wilson R.J.M."/>
            <person name="Sato S."/>
            <person name="Ralph S.A."/>
            <person name="Mann D.J."/>
            <person name="Xiong Z."/>
            <person name="Shallom S.J."/>
            <person name="Weidman J."/>
            <person name="Jiang L."/>
            <person name="Lynn J."/>
            <person name="Weaver B."/>
            <person name="Shoaibi A."/>
            <person name="Domingo A.R."/>
            <person name="Wasawo D."/>
            <person name="Crabtree J."/>
            <person name="Wortman J.R."/>
            <person name="Haas B."/>
            <person name="Angiuoli S.V."/>
            <person name="Creasy T.H."/>
            <person name="Lu C."/>
            <person name="Suh B."/>
            <person name="Silva J.C."/>
            <person name="Utterback T.R."/>
            <person name="Feldblyum T.V."/>
            <person name="Pertea M."/>
            <person name="Allen J."/>
            <person name="Nierman W.C."/>
            <person name="Taracha E.L.N."/>
            <person name="Salzberg S.L."/>
            <person name="White O.R."/>
            <person name="Fitzhugh H.A."/>
            <person name="Morzaria S."/>
            <person name="Venter J.C."/>
            <person name="Fraser C.M."/>
            <person name="Nene V."/>
        </authorList>
    </citation>
    <scope>NUCLEOTIDE SEQUENCE [LARGE SCALE GENOMIC DNA]</scope>
    <source>
        <strain evidence="3 4">Muguga</strain>
    </source>
</reference>
<dbReference type="AlphaFoldDB" id="Q4N130"/>
<dbReference type="InterPro" id="IPR007480">
    <property type="entry name" value="DUF529"/>
</dbReference>
<dbReference type="STRING" id="5875.Q4N130"/>
<feature type="chain" id="PRO_5004241537" description="Theileria-specific sub-telomeric protein, SVSP family" evidence="2">
    <location>
        <begin position="22"/>
        <end position="287"/>
    </location>
</feature>
<gene>
    <name evidence="3" type="ordered locus">TP04_0928</name>
</gene>
<dbReference type="InParanoid" id="Q4N130"/>
<dbReference type="KEGG" id="tpv:TP04_0928"/>
<dbReference type="Pfam" id="PF04385">
    <property type="entry name" value="FAINT"/>
    <property type="match status" value="1"/>
</dbReference>
<feature type="region of interest" description="Disordered" evidence="1">
    <location>
        <begin position="25"/>
        <end position="74"/>
    </location>
</feature>
<evidence type="ECO:0000256" key="1">
    <source>
        <dbReference type="SAM" id="MobiDB-lite"/>
    </source>
</evidence>
<dbReference type="VEuPathDB" id="PiroplasmaDB:TpMuguga_04g00928"/>
<name>Q4N130_THEPA</name>
<feature type="signal peptide" evidence="2">
    <location>
        <begin position="1"/>
        <end position="21"/>
    </location>
</feature>
<protein>
    <recommendedName>
        <fullName evidence="5">Theileria-specific sub-telomeric protein, SVSP family</fullName>
    </recommendedName>
</protein>
<accession>Q4N130</accession>
<dbReference type="EMBL" id="AAGK01000004">
    <property type="protein sequence ID" value="EAN32276.1"/>
    <property type="molecule type" value="Genomic_DNA"/>
</dbReference>
<organism evidence="3 4">
    <name type="scientific">Theileria parva</name>
    <name type="common">East coast fever infection agent</name>
    <dbReference type="NCBI Taxonomy" id="5875"/>
    <lineage>
        <taxon>Eukaryota</taxon>
        <taxon>Sar</taxon>
        <taxon>Alveolata</taxon>
        <taxon>Apicomplexa</taxon>
        <taxon>Aconoidasida</taxon>
        <taxon>Piroplasmida</taxon>
        <taxon>Theileriidae</taxon>
        <taxon>Theileria</taxon>
    </lineage>
</organism>
<evidence type="ECO:0000256" key="2">
    <source>
        <dbReference type="SAM" id="SignalP"/>
    </source>
</evidence>
<keyword evidence="2" id="KW-0732">Signal</keyword>
<evidence type="ECO:0008006" key="5">
    <source>
        <dbReference type="Google" id="ProtNLM"/>
    </source>
</evidence>
<keyword evidence="4" id="KW-1185">Reference proteome</keyword>
<evidence type="ECO:0000313" key="3">
    <source>
        <dbReference type="EMBL" id="EAN32276.1"/>
    </source>
</evidence>
<feature type="compositionally biased region" description="Basic and acidic residues" evidence="1">
    <location>
        <begin position="63"/>
        <end position="74"/>
    </location>
</feature>
<sequence length="287" mass="34024">MNLCDTYKIILLFILIGYVKCADKPGDQSNNENNSSESYSDTESDEEDNFDVTETTGQTQAHPPEEKKETKPVKPESICNSLIFMKKNEEGIIVPMDEGEYKQIFEDPYKKKYLFQKNLEMILCDYKVIYEQIPGKPYTSSLTHFKNENTFIIRREGEFIFIICQRKKWVIFSRKRSGFIKLYSQNSKGNYDELGDDSYQVRLSRNGTLRYEFNENVKCTKIMAKQTVVWEKKADDPCPLQVNINLKGDIVLYYSKYYIIFTKNNKNPKYLYKKPRKKRRKIRRHNK</sequence>
<dbReference type="Proteomes" id="UP000001949">
    <property type="component" value="Unassembled WGS sequence"/>
</dbReference>
<dbReference type="GeneID" id="3500843"/>
<dbReference type="RefSeq" id="XP_764559.1">
    <property type="nucleotide sequence ID" value="XM_759466.1"/>
</dbReference>